<evidence type="ECO:0000313" key="12">
    <source>
        <dbReference type="Proteomes" id="UP000318453"/>
    </source>
</evidence>
<dbReference type="InterPro" id="IPR010372">
    <property type="entry name" value="DNA_pol3_delta_N"/>
</dbReference>
<organism evidence="11 12">
    <name type="scientific">Euhalothece natronophila Z-M001</name>
    <dbReference type="NCBI Taxonomy" id="522448"/>
    <lineage>
        <taxon>Bacteria</taxon>
        <taxon>Bacillati</taxon>
        <taxon>Cyanobacteriota</taxon>
        <taxon>Cyanophyceae</taxon>
        <taxon>Oscillatoriophycideae</taxon>
        <taxon>Chroococcales</taxon>
        <taxon>Halothecacae</taxon>
        <taxon>Halothece cluster</taxon>
        <taxon>Euhalothece</taxon>
    </lineage>
</organism>
<proteinExistence type="inferred from homology"/>
<dbReference type="OrthoDB" id="581300at2"/>
<dbReference type="InterPro" id="IPR048466">
    <property type="entry name" value="DNA_pol3_delta-like_C"/>
</dbReference>
<dbReference type="PANTHER" id="PTHR34388:SF1">
    <property type="entry name" value="DNA POLYMERASE III SUBUNIT DELTA"/>
    <property type="match status" value="1"/>
</dbReference>
<evidence type="ECO:0000256" key="3">
    <source>
        <dbReference type="ARBA" id="ARBA00022679"/>
    </source>
</evidence>
<dbReference type="InterPro" id="IPR005790">
    <property type="entry name" value="DNA_polIII_delta"/>
</dbReference>
<dbReference type="KEGG" id="enn:FRE64_03415"/>
<dbReference type="Proteomes" id="UP000318453">
    <property type="component" value="Chromosome"/>
</dbReference>
<evidence type="ECO:0000256" key="4">
    <source>
        <dbReference type="ARBA" id="ARBA00022695"/>
    </source>
</evidence>
<dbReference type="AlphaFoldDB" id="A0A5B8NJA2"/>
<dbReference type="NCBIfam" id="TIGR01128">
    <property type="entry name" value="holA"/>
    <property type="match status" value="1"/>
</dbReference>
<dbReference type="PANTHER" id="PTHR34388">
    <property type="entry name" value="DNA POLYMERASE III SUBUNIT DELTA"/>
    <property type="match status" value="1"/>
</dbReference>
<dbReference type="InterPro" id="IPR027417">
    <property type="entry name" value="P-loop_NTPase"/>
</dbReference>
<keyword evidence="5" id="KW-0235">DNA replication</keyword>
<evidence type="ECO:0000259" key="9">
    <source>
        <dbReference type="Pfam" id="PF06144"/>
    </source>
</evidence>
<sequence>MPVYFFWGEDDYRLNQAITALRKEVIDPLWGDFNEDIISGDSEEGMREALYQGLTPPFGAGNRLIWVQNTTIGQRCSEGLLSELERTLPKLPDTSHLLLSSSKKPDGRLKSTKLLKKYATVKEFSLIPPWQTEELLKQVETMAGEKGVQLTKTAVECLADAVGNNTRLLSQELDKLSLYASEEHGKLDESAIAQLVTTNTHNSLQLATAIRSGDTNQALSLLTDLLNRNEPPLKIVAVLVGQFRTWLWVKLMIEKGERDNSAIAKSAEINNPKRVYFLRKEVQNLSLQKLLTLFPLLLNLEATLKRGEDSTITLQTYLIQMSQVFQP</sequence>
<accession>A0A5B8NJA2</accession>
<name>A0A5B8NJA2_9CHRO</name>
<dbReference type="Pfam" id="PF06144">
    <property type="entry name" value="DNA_pol3_delta"/>
    <property type="match status" value="1"/>
</dbReference>
<dbReference type="GO" id="GO:0009360">
    <property type="term" value="C:DNA polymerase III complex"/>
    <property type="evidence" value="ECO:0007669"/>
    <property type="project" value="InterPro"/>
</dbReference>
<evidence type="ECO:0000313" key="11">
    <source>
        <dbReference type="EMBL" id="QDZ39064.1"/>
    </source>
</evidence>
<feature type="domain" description="DNA polymerase III delta subunit-like C-terminal" evidence="10">
    <location>
        <begin position="201"/>
        <end position="320"/>
    </location>
</feature>
<dbReference type="GO" id="GO:0006261">
    <property type="term" value="P:DNA-templated DNA replication"/>
    <property type="evidence" value="ECO:0007669"/>
    <property type="project" value="TreeGrafter"/>
</dbReference>
<gene>
    <name evidence="11" type="primary">holA</name>
    <name evidence="11" type="ORF">FRE64_03415</name>
</gene>
<dbReference type="SUPFAM" id="SSF52540">
    <property type="entry name" value="P-loop containing nucleoside triphosphate hydrolases"/>
    <property type="match status" value="1"/>
</dbReference>
<comment type="similarity">
    <text evidence="7">Belongs to the DNA polymerase HolA subunit family.</text>
</comment>
<keyword evidence="4 11" id="KW-0548">Nucleotidyltransferase</keyword>
<evidence type="ECO:0000256" key="6">
    <source>
        <dbReference type="ARBA" id="ARBA00022932"/>
    </source>
</evidence>
<dbReference type="Gene3D" id="3.40.50.300">
    <property type="entry name" value="P-loop containing nucleotide triphosphate hydrolases"/>
    <property type="match status" value="1"/>
</dbReference>
<evidence type="ECO:0000256" key="8">
    <source>
        <dbReference type="ARBA" id="ARBA00049244"/>
    </source>
</evidence>
<dbReference type="Gene3D" id="1.20.272.10">
    <property type="match status" value="1"/>
</dbReference>
<dbReference type="EC" id="2.7.7.7" evidence="1"/>
<dbReference type="EMBL" id="CP042326">
    <property type="protein sequence ID" value="QDZ39064.1"/>
    <property type="molecule type" value="Genomic_DNA"/>
</dbReference>
<evidence type="ECO:0000256" key="1">
    <source>
        <dbReference type="ARBA" id="ARBA00012417"/>
    </source>
</evidence>
<reference evidence="11 12" key="1">
    <citation type="submission" date="2019-08" db="EMBL/GenBank/DDBJ databases">
        <title>Carotenoids and Carotenoid Binding Proteins in the Halophilic Cyanobacterium Euhalothece sp. ZM00.</title>
        <authorList>
            <person name="Cho S.M."/>
            <person name="Song J.Y."/>
            <person name="Park Y.-I."/>
        </authorList>
    </citation>
    <scope>NUCLEOTIDE SEQUENCE [LARGE SCALE GENOMIC DNA]</scope>
    <source>
        <strain evidence="11 12">Z-M001</strain>
    </source>
</reference>
<comment type="catalytic activity">
    <reaction evidence="8">
        <text>DNA(n) + a 2'-deoxyribonucleoside 5'-triphosphate = DNA(n+1) + diphosphate</text>
        <dbReference type="Rhea" id="RHEA:22508"/>
        <dbReference type="Rhea" id="RHEA-COMP:17339"/>
        <dbReference type="Rhea" id="RHEA-COMP:17340"/>
        <dbReference type="ChEBI" id="CHEBI:33019"/>
        <dbReference type="ChEBI" id="CHEBI:61560"/>
        <dbReference type="ChEBI" id="CHEBI:173112"/>
        <dbReference type="EC" id="2.7.7.7"/>
    </reaction>
</comment>
<evidence type="ECO:0000256" key="7">
    <source>
        <dbReference type="ARBA" id="ARBA00034754"/>
    </source>
</evidence>
<keyword evidence="12" id="KW-1185">Reference proteome</keyword>
<keyword evidence="6" id="KW-0239">DNA-directed DNA polymerase</keyword>
<protein>
    <recommendedName>
        <fullName evidence="2">DNA polymerase III subunit delta</fullName>
        <ecNumber evidence="1">2.7.7.7</ecNumber>
    </recommendedName>
</protein>
<evidence type="ECO:0000259" key="10">
    <source>
        <dbReference type="Pfam" id="PF21694"/>
    </source>
</evidence>
<dbReference type="RefSeq" id="WP_146294673.1">
    <property type="nucleotide sequence ID" value="NZ_CP042326.1"/>
</dbReference>
<evidence type="ECO:0000256" key="2">
    <source>
        <dbReference type="ARBA" id="ARBA00017703"/>
    </source>
</evidence>
<keyword evidence="3 11" id="KW-0808">Transferase</keyword>
<feature type="domain" description="DNA polymerase III delta N-terminal" evidence="9">
    <location>
        <begin position="4"/>
        <end position="124"/>
    </location>
</feature>
<dbReference type="Pfam" id="PF21694">
    <property type="entry name" value="DNA_pol3_delta_C"/>
    <property type="match status" value="1"/>
</dbReference>
<evidence type="ECO:0000256" key="5">
    <source>
        <dbReference type="ARBA" id="ARBA00022705"/>
    </source>
</evidence>
<dbReference type="GO" id="GO:0003677">
    <property type="term" value="F:DNA binding"/>
    <property type="evidence" value="ECO:0007669"/>
    <property type="project" value="InterPro"/>
</dbReference>
<dbReference type="InterPro" id="IPR008921">
    <property type="entry name" value="DNA_pol3_clamp-load_cplx_C"/>
</dbReference>
<dbReference type="SUPFAM" id="SSF48019">
    <property type="entry name" value="post-AAA+ oligomerization domain-like"/>
    <property type="match status" value="1"/>
</dbReference>
<dbReference type="GO" id="GO:0003887">
    <property type="term" value="F:DNA-directed DNA polymerase activity"/>
    <property type="evidence" value="ECO:0007669"/>
    <property type="project" value="UniProtKB-KW"/>
</dbReference>
<dbReference type="Gene3D" id="1.10.8.60">
    <property type="match status" value="1"/>
</dbReference>